<evidence type="ECO:0000313" key="1">
    <source>
        <dbReference type="EMBL" id="MDO5986377.1"/>
    </source>
</evidence>
<proteinExistence type="predicted"/>
<dbReference type="RefSeq" id="WP_303280893.1">
    <property type="nucleotide sequence ID" value="NZ_BAABCZ010000016.1"/>
</dbReference>
<reference evidence="1" key="1">
    <citation type="submission" date="2023-07" db="EMBL/GenBank/DDBJ databases">
        <title>Two novel species in the genus Flavivirga.</title>
        <authorList>
            <person name="Kwon K."/>
        </authorList>
    </citation>
    <scope>NUCLEOTIDE SEQUENCE</scope>
    <source>
        <strain evidence="1">KACC 14157</strain>
    </source>
</reference>
<protein>
    <submittedName>
        <fullName evidence="1">Glycosyltransferase family 2 protein</fullName>
    </submittedName>
</protein>
<dbReference type="SUPFAM" id="SSF53448">
    <property type="entry name" value="Nucleotide-diphospho-sugar transferases"/>
    <property type="match status" value="1"/>
</dbReference>
<accession>A0ABT8WY00</accession>
<keyword evidence="2" id="KW-1185">Reference proteome</keyword>
<gene>
    <name evidence="1" type="ORF">Q4Q39_03070</name>
</gene>
<dbReference type="EMBL" id="JAUOEM010000001">
    <property type="protein sequence ID" value="MDO5986377.1"/>
    <property type="molecule type" value="Genomic_DNA"/>
</dbReference>
<dbReference type="Proteomes" id="UP001176891">
    <property type="component" value="Unassembled WGS sequence"/>
</dbReference>
<organism evidence="1 2">
    <name type="scientific">Flavivirga amylovorans</name>
    <dbReference type="NCBI Taxonomy" id="870486"/>
    <lineage>
        <taxon>Bacteria</taxon>
        <taxon>Pseudomonadati</taxon>
        <taxon>Bacteroidota</taxon>
        <taxon>Flavobacteriia</taxon>
        <taxon>Flavobacteriales</taxon>
        <taxon>Flavobacteriaceae</taxon>
        <taxon>Flavivirga</taxon>
    </lineage>
</organism>
<comment type="caution">
    <text evidence="1">The sequence shown here is derived from an EMBL/GenBank/DDBJ whole genome shotgun (WGS) entry which is preliminary data.</text>
</comment>
<dbReference type="Gene3D" id="3.90.550.10">
    <property type="entry name" value="Spore Coat Polysaccharide Biosynthesis Protein SpsA, Chain A"/>
    <property type="match status" value="1"/>
</dbReference>
<sequence>MRVGENVSRDKLIEKRSGNHRVIMPLYIPHETDYYKDSFSIFKMCLLSVNKTASSNVVISVVSNGSSESVNKKLLALYEQGLINELIIETDEIGKINCILKVLRTSDERFLTITDADVLFLNNWENEVMKIFEAFPKASAVSPMPVFRTQNHYTSNIIFDYFFSKKIRFSEVKNAEALTRFAKSIGWEWLDEKWKDVIMTVDASNSDLKAVVGCNHCTVTYKREIFKSIPDKNSKYKLGGDSEGLYLDQPSMYYDGYRLATYNNYAYHLGNKIEPWMLELFDGLKENNKKEFLFKAPILKKSKFKHALKNVFFKKIIARKKIRKAYYLRKGLSSDKVNNFV</sequence>
<name>A0ABT8WY00_9FLAO</name>
<dbReference type="InterPro" id="IPR029044">
    <property type="entry name" value="Nucleotide-diphossugar_trans"/>
</dbReference>
<evidence type="ECO:0000313" key="2">
    <source>
        <dbReference type="Proteomes" id="UP001176891"/>
    </source>
</evidence>